<feature type="region of interest" description="Disordered" evidence="1">
    <location>
        <begin position="290"/>
        <end position="321"/>
    </location>
</feature>
<dbReference type="InterPro" id="IPR016516">
    <property type="entry name" value="UCP07580"/>
</dbReference>
<dbReference type="Proteomes" id="UP000005442">
    <property type="component" value="Chromosome"/>
</dbReference>
<evidence type="ECO:0000256" key="1">
    <source>
        <dbReference type="SAM" id="MobiDB-lite"/>
    </source>
</evidence>
<reference evidence="2 3" key="1">
    <citation type="submission" date="2011-12" db="EMBL/GenBank/DDBJ databases">
        <title>Complete sequence of Mycobacterium rhodesiae NBB3.</title>
        <authorList>
            <consortium name="US DOE Joint Genome Institute"/>
            <person name="Lucas S."/>
            <person name="Han J."/>
            <person name="Lapidus A."/>
            <person name="Cheng J.-F."/>
            <person name="Goodwin L."/>
            <person name="Pitluck S."/>
            <person name="Peters L."/>
            <person name="Mikhailova N."/>
            <person name="Gu W."/>
            <person name="Detter J.C."/>
            <person name="Han C."/>
            <person name="Tapia R."/>
            <person name="Land M."/>
            <person name="Hauser L."/>
            <person name="Kyrpides N."/>
            <person name="Ivanova N."/>
            <person name="Pagani I."/>
            <person name="Mattes T."/>
            <person name="Holmes A."/>
            <person name="Rutledge P."/>
            <person name="Paulsen I."/>
            <person name="Coleman N."/>
            <person name="Woyke T."/>
        </authorList>
    </citation>
    <scope>NUCLEOTIDE SEQUENCE [LARGE SCALE GENOMIC DNA]</scope>
    <source>
        <strain evidence="2 3">NBB3</strain>
    </source>
</reference>
<keyword evidence="2" id="KW-0378">Hydrolase</keyword>
<evidence type="ECO:0000313" key="3">
    <source>
        <dbReference type="Proteomes" id="UP000005442"/>
    </source>
</evidence>
<proteinExistence type="predicted"/>
<dbReference type="PIRSF" id="PIRSF007580">
    <property type="entry name" value="UCP07580"/>
    <property type="match status" value="1"/>
</dbReference>
<dbReference type="AlphaFoldDB" id="G8RSU1"/>
<keyword evidence="3" id="KW-1185">Reference proteome</keyword>
<accession>G8RSU1</accession>
<feature type="compositionally biased region" description="Polar residues" evidence="1">
    <location>
        <begin position="307"/>
        <end position="321"/>
    </location>
</feature>
<name>G8RSU1_MYCRN</name>
<dbReference type="STRING" id="710685.MycrhN_0934"/>
<dbReference type="PANTHER" id="PTHR39456:SF1">
    <property type="entry name" value="METAL-DEPENDENT HYDROLASE"/>
    <property type="match status" value="1"/>
</dbReference>
<protein>
    <submittedName>
        <fullName evidence="2">Putative metal-dependent hydrolase</fullName>
    </submittedName>
</protein>
<dbReference type="EMBL" id="CP003169">
    <property type="protein sequence ID" value="AEV71563.1"/>
    <property type="molecule type" value="Genomic_DNA"/>
</dbReference>
<dbReference type="KEGG" id="mrh:MycrhN_0934"/>
<dbReference type="HOGENOM" id="CLU_051636_1_1_11"/>
<dbReference type="GO" id="GO:0016787">
    <property type="term" value="F:hydrolase activity"/>
    <property type="evidence" value="ECO:0007669"/>
    <property type="project" value="UniProtKB-KW"/>
</dbReference>
<evidence type="ECO:0000313" key="2">
    <source>
        <dbReference type="EMBL" id="AEV71563.1"/>
    </source>
</evidence>
<dbReference type="RefSeq" id="WP_014209378.1">
    <property type="nucleotide sequence ID" value="NC_016604.1"/>
</dbReference>
<gene>
    <name evidence="2" type="ordered locus">MycrhN_0934</name>
</gene>
<sequence length="321" mass="37056">MPEVQLHHDGHPMYRRMVRFDWSQTPLHWVPDDPFSTHMINVLHLLLPEGERHFIKAVLEASSLVEDPELEAAIKPFVQQESWHAWAHQVVLDHLGDQGIDTKAYTDRLGRHLSTMLGDPPKFFPSPLRRWWLYRRLADVAALEHFTAMLGQWVLTNRALDEAGADPMMLDLLRWHGAEEVEHRALVYDVYQHVSGNYFIRAFSMLMTTPLFVGWWVAGARYLMRADSTIDQKWRWRDWVSAARRNRLPGPWTLLVTAPLRYLKPSHHPNDEGSTEMAIEYLEYSPAAKAARERAGGRQRPQGAEMTSGQQVTGTEQVVAQ</sequence>
<dbReference type="eggNOG" id="COG3687">
    <property type="taxonomic scope" value="Bacteria"/>
</dbReference>
<dbReference type="PANTHER" id="PTHR39456">
    <property type="entry name" value="METAL-DEPENDENT HYDROLASE"/>
    <property type="match status" value="1"/>
</dbReference>
<dbReference type="Pfam" id="PF10118">
    <property type="entry name" value="Metal_hydrol"/>
    <property type="match status" value="1"/>
</dbReference>
<dbReference type="OrthoDB" id="4760165at2"/>
<dbReference type="PATRIC" id="fig|710685.3.peg.940"/>
<organism evidence="2 3">
    <name type="scientific">Mycolicibacterium rhodesiae (strain NBB3)</name>
    <name type="common">Mycobacterium rhodesiae</name>
    <dbReference type="NCBI Taxonomy" id="710685"/>
    <lineage>
        <taxon>Bacteria</taxon>
        <taxon>Bacillati</taxon>
        <taxon>Actinomycetota</taxon>
        <taxon>Actinomycetes</taxon>
        <taxon>Mycobacteriales</taxon>
        <taxon>Mycobacteriaceae</taxon>
        <taxon>Mycolicibacterium</taxon>
    </lineage>
</organism>